<evidence type="ECO:0000313" key="3">
    <source>
        <dbReference type="EMBL" id="MFC3440444.1"/>
    </source>
</evidence>
<dbReference type="Proteomes" id="UP001595681">
    <property type="component" value="Unassembled WGS sequence"/>
</dbReference>
<dbReference type="InterPro" id="IPR028098">
    <property type="entry name" value="Glyco_trans_4-like_N"/>
</dbReference>
<name>A0ABV7NAB3_9SPHN</name>
<accession>A0ABV7NAB3</accession>
<dbReference type="SUPFAM" id="SSF53756">
    <property type="entry name" value="UDP-Glycosyltransferase/glycogen phosphorylase"/>
    <property type="match status" value="1"/>
</dbReference>
<comment type="caution">
    <text evidence="3">The sequence shown here is derived from an EMBL/GenBank/DDBJ whole genome shotgun (WGS) entry which is preliminary data.</text>
</comment>
<dbReference type="CDD" id="cd03823">
    <property type="entry name" value="GT4_ExpE7-like"/>
    <property type="match status" value="1"/>
</dbReference>
<feature type="domain" description="Glycosyl transferase family 1" evidence="1">
    <location>
        <begin position="225"/>
        <end position="380"/>
    </location>
</feature>
<proteinExistence type="predicted"/>
<gene>
    <name evidence="3" type="ORF">ACFOKF_04380</name>
</gene>
<dbReference type="RefSeq" id="WP_380793469.1">
    <property type="nucleotide sequence ID" value="NZ_JBHRVU010000004.1"/>
</dbReference>
<organism evidence="3 4">
    <name type="scientific">Sphingobium rhizovicinum</name>
    <dbReference type="NCBI Taxonomy" id="432308"/>
    <lineage>
        <taxon>Bacteria</taxon>
        <taxon>Pseudomonadati</taxon>
        <taxon>Pseudomonadota</taxon>
        <taxon>Alphaproteobacteria</taxon>
        <taxon>Sphingomonadales</taxon>
        <taxon>Sphingomonadaceae</taxon>
        <taxon>Sphingobium</taxon>
    </lineage>
</organism>
<reference evidence="4" key="1">
    <citation type="journal article" date="2019" name="Int. J. Syst. Evol. Microbiol.">
        <title>The Global Catalogue of Microorganisms (GCM) 10K type strain sequencing project: providing services to taxonomists for standard genome sequencing and annotation.</title>
        <authorList>
            <consortium name="The Broad Institute Genomics Platform"/>
            <consortium name="The Broad Institute Genome Sequencing Center for Infectious Disease"/>
            <person name="Wu L."/>
            <person name="Ma J."/>
        </authorList>
    </citation>
    <scope>NUCLEOTIDE SEQUENCE [LARGE SCALE GENOMIC DNA]</scope>
    <source>
        <strain evidence="4">CCM 7491</strain>
    </source>
</reference>
<feature type="domain" description="Glycosyltransferase subfamily 4-like N-terminal" evidence="2">
    <location>
        <begin position="16"/>
        <end position="212"/>
    </location>
</feature>
<dbReference type="Gene3D" id="3.40.50.2000">
    <property type="entry name" value="Glycogen Phosphorylase B"/>
    <property type="match status" value="2"/>
</dbReference>
<keyword evidence="4" id="KW-1185">Reference proteome</keyword>
<dbReference type="InterPro" id="IPR001296">
    <property type="entry name" value="Glyco_trans_1"/>
</dbReference>
<dbReference type="EMBL" id="JBHRVU010000004">
    <property type="protein sequence ID" value="MFC3440444.1"/>
    <property type="molecule type" value="Genomic_DNA"/>
</dbReference>
<dbReference type="InterPro" id="IPR050194">
    <property type="entry name" value="Glycosyltransferase_grp1"/>
</dbReference>
<sequence>MRIAIFSHAHPNFSKGGGEIAAYSLFEGINALPGHEAWFIGRAEQQMLHLGSPVASLNEREYLIGGNADIPRLSATIALGEDSDFADMLRTIDPDVIHFHHYVFLGLEMIHAAKRVCPRAKIVLTLHEFIGICLNSGQMIKTDGRLCYRSSPRECHGCFPQTSMEDIFLREVYVKSFFDLVDTFVSPSDFLKDRYVAWGLSADKVIVIENGLEDGERVPPRRLNEGQGRGRFAYFGQINHFKGIDLILEAFLGLPKAVRKQVSLDIYGSGLEHQSADFREKVSDLLKRAEKQAEGMVRFHGAYEREELGGLMSGVDWVVMGSKWWENSPVVIQEAYKYGRPVICPDIGGMAEKVQPGRGGLNFRARDSLSLQNLIVDITEGQVDYDGLIRDMPSFLRQSDCAEAHLKLYH</sequence>
<evidence type="ECO:0000259" key="2">
    <source>
        <dbReference type="Pfam" id="PF13439"/>
    </source>
</evidence>
<evidence type="ECO:0000259" key="1">
    <source>
        <dbReference type="Pfam" id="PF00534"/>
    </source>
</evidence>
<dbReference type="PANTHER" id="PTHR45947:SF13">
    <property type="entry name" value="TRANSFERASE"/>
    <property type="match status" value="1"/>
</dbReference>
<dbReference type="Pfam" id="PF00534">
    <property type="entry name" value="Glycos_transf_1"/>
    <property type="match status" value="1"/>
</dbReference>
<dbReference type="Pfam" id="PF13439">
    <property type="entry name" value="Glyco_transf_4"/>
    <property type="match status" value="1"/>
</dbReference>
<dbReference type="PANTHER" id="PTHR45947">
    <property type="entry name" value="SULFOQUINOVOSYL TRANSFERASE SQD2"/>
    <property type="match status" value="1"/>
</dbReference>
<evidence type="ECO:0000313" key="4">
    <source>
        <dbReference type="Proteomes" id="UP001595681"/>
    </source>
</evidence>
<protein>
    <submittedName>
        <fullName evidence="3">Glycosyltransferase family 4 protein</fullName>
    </submittedName>
</protein>